<reference evidence="2" key="1">
    <citation type="submission" date="2018-12" db="EMBL/GenBank/DDBJ databases">
        <authorList>
            <person name="Jadhav K."/>
            <person name="Kushwaha B."/>
            <person name="Jadhav I."/>
        </authorList>
    </citation>
    <scope>NUCLEOTIDE SEQUENCE [LARGE SCALE GENOMIC DNA]</scope>
    <source>
        <strain evidence="2">SBS 10</strain>
    </source>
</reference>
<protein>
    <recommendedName>
        <fullName evidence="1">Nitrate/nitrite sensing protein domain-containing protein</fullName>
    </recommendedName>
</protein>
<name>A0A432JKC0_9GAMM</name>
<evidence type="ECO:0000313" key="2">
    <source>
        <dbReference type="EMBL" id="RUA23028.1"/>
    </source>
</evidence>
<dbReference type="Pfam" id="PF08376">
    <property type="entry name" value="NIT"/>
    <property type="match status" value="1"/>
</dbReference>
<dbReference type="InterPro" id="IPR013587">
    <property type="entry name" value="Nitrate/nitrite_sensing"/>
</dbReference>
<dbReference type="EMBL" id="RXHI01000004">
    <property type="protein sequence ID" value="RUA23028.1"/>
    <property type="molecule type" value="Genomic_DNA"/>
</dbReference>
<sequence>MKELKRRPRASSAPCWPAPFGQPHGAANLLPFHGAPRRGVGLRGGYCMQASPAMVERYRNATAEHEDAGRLTMMRQIAVNQGINGGYGIDAARWFDVQTAKIERLKGVESWPAVCWPDAESLAGAQ</sequence>
<proteinExistence type="predicted"/>
<evidence type="ECO:0000259" key="1">
    <source>
        <dbReference type="Pfam" id="PF08376"/>
    </source>
</evidence>
<dbReference type="AlphaFoldDB" id="A0A432JKC0"/>
<organism evidence="2">
    <name type="scientific">Billgrantia gudaonensis</name>
    <dbReference type="NCBI Taxonomy" id="376427"/>
    <lineage>
        <taxon>Bacteria</taxon>
        <taxon>Pseudomonadati</taxon>
        <taxon>Pseudomonadota</taxon>
        <taxon>Gammaproteobacteria</taxon>
        <taxon>Oceanospirillales</taxon>
        <taxon>Halomonadaceae</taxon>
        <taxon>Billgrantia</taxon>
    </lineage>
</organism>
<accession>A0A432JKC0</accession>
<comment type="caution">
    <text evidence="2">The sequence shown here is derived from an EMBL/GenBank/DDBJ whole genome shotgun (WGS) entry which is preliminary data.</text>
</comment>
<gene>
    <name evidence="2" type="ORF">DSL92_01835</name>
</gene>
<feature type="domain" description="Nitrate/nitrite sensing protein" evidence="1">
    <location>
        <begin position="48"/>
        <end position="110"/>
    </location>
</feature>